<accession>A0A507AWF9</accession>
<name>A0A507AWF9_9PEZI</name>
<dbReference type="AlphaFoldDB" id="A0A507AWF9"/>
<dbReference type="InParanoid" id="A0A507AWF9"/>
<dbReference type="STRING" id="1093900.A0A507AWF9"/>
<dbReference type="Proteomes" id="UP000319257">
    <property type="component" value="Unassembled WGS sequence"/>
</dbReference>
<comment type="caution">
    <text evidence="2">The sequence shown here is derived from an EMBL/GenBank/DDBJ whole genome shotgun (WGS) entry which is preliminary data.</text>
</comment>
<reference evidence="2 3" key="1">
    <citation type="submission" date="2019-06" db="EMBL/GenBank/DDBJ databases">
        <title>Draft genome sequence of the filamentous fungus Phialemoniopsis curvata isolated from diesel fuel.</title>
        <authorList>
            <person name="Varaljay V.A."/>
            <person name="Lyon W.J."/>
            <person name="Crouch A.L."/>
            <person name="Drake C.E."/>
            <person name="Hollomon J.M."/>
            <person name="Nadeau L.J."/>
            <person name="Nunn H.S."/>
            <person name="Stevenson B.S."/>
            <person name="Bojanowski C.L."/>
            <person name="Crookes-Goodson W.J."/>
        </authorList>
    </citation>
    <scope>NUCLEOTIDE SEQUENCE [LARGE SCALE GENOMIC DNA]</scope>
    <source>
        <strain evidence="2 3">D216</strain>
    </source>
</reference>
<sequence length="423" mass="47229">MPSSNHSGAGPQPPPYQGPYRAAVWNSPELRAESPAPQLGDFLDLGGWGLDPASPPALSSGTHLADSAEDTRRAKRRKLDSDRLIPDVKAVKYGIYGQVYPGQLNMEIVSCDGGIYSEGTSYAAENILKNDNSVYCTKGNRCNIVLRHQGATCFSLKELIIKAPGKNYSSPVREGMVFVSMHKDELLTRTAQYQIQYGQPRDSSGQPLERESRSLIPVISIRHNDDGTIRTRSEVRQRRLYNIGTDDDEDSARAQIPPEFTVSPPHFLVTTECSDEDNDDRPHSRFRRRTPNRIGALPFESDNSSDDWSSNQDHDDDDGDGDDDHYRRGYRTMMLEQAEEASRLATQEAVRAVGGELLAPHAKFHIEQDKNKCTIHFNPPVSGRFILLKMWNPHHDPRGNIDIQGVVANGFAGPRFFPAVTFR</sequence>
<feature type="region of interest" description="Disordered" evidence="1">
    <location>
        <begin position="240"/>
        <end position="327"/>
    </location>
</feature>
<feature type="region of interest" description="Disordered" evidence="1">
    <location>
        <begin position="1"/>
        <end position="22"/>
    </location>
</feature>
<evidence type="ECO:0000313" key="2">
    <source>
        <dbReference type="EMBL" id="TPX14302.1"/>
    </source>
</evidence>
<feature type="compositionally biased region" description="Acidic residues" evidence="1">
    <location>
        <begin position="314"/>
        <end position="323"/>
    </location>
</feature>
<organism evidence="2 3">
    <name type="scientific">Thyridium curvatum</name>
    <dbReference type="NCBI Taxonomy" id="1093900"/>
    <lineage>
        <taxon>Eukaryota</taxon>
        <taxon>Fungi</taxon>
        <taxon>Dikarya</taxon>
        <taxon>Ascomycota</taxon>
        <taxon>Pezizomycotina</taxon>
        <taxon>Sordariomycetes</taxon>
        <taxon>Sordariomycetidae</taxon>
        <taxon>Thyridiales</taxon>
        <taxon>Thyridiaceae</taxon>
        <taxon>Thyridium</taxon>
    </lineage>
</organism>
<dbReference type="GeneID" id="41972945"/>
<gene>
    <name evidence="2" type="ORF">E0L32_005498</name>
</gene>
<proteinExistence type="predicted"/>
<keyword evidence="3" id="KW-1185">Reference proteome</keyword>
<dbReference type="RefSeq" id="XP_030996013.1">
    <property type="nucleotide sequence ID" value="XM_031140027.1"/>
</dbReference>
<dbReference type="OrthoDB" id="2351940at2759"/>
<evidence type="ECO:0000256" key="1">
    <source>
        <dbReference type="SAM" id="MobiDB-lite"/>
    </source>
</evidence>
<feature type="region of interest" description="Disordered" evidence="1">
    <location>
        <begin position="53"/>
        <end position="78"/>
    </location>
</feature>
<protein>
    <submittedName>
        <fullName evidence="2">Uncharacterized protein</fullName>
    </submittedName>
</protein>
<dbReference type="EMBL" id="SKBQ01000029">
    <property type="protein sequence ID" value="TPX14302.1"/>
    <property type="molecule type" value="Genomic_DNA"/>
</dbReference>
<evidence type="ECO:0000313" key="3">
    <source>
        <dbReference type="Proteomes" id="UP000319257"/>
    </source>
</evidence>